<comment type="similarity">
    <text evidence="1 4">Belongs to the FGGY kinase family.</text>
</comment>
<dbReference type="GO" id="GO:0016301">
    <property type="term" value="F:kinase activity"/>
    <property type="evidence" value="ECO:0007669"/>
    <property type="project" value="UniProtKB-KW"/>
</dbReference>
<dbReference type="Pfam" id="PF00370">
    <property type="entry name" value="FGGY_N"/>
    <property type="match status" value="1"/>
</dbReference>
<evidence type="ECO:0000256" key="4">
    <source>
        <dbReference type="RuleBase" id="RU003733"/>
    </source>
</evidence>
<evidence type="ECO:0000256" key="2">
    <source>
        <dbReference type="ARBA" id="ARBA00022679"/>
    </source>
</evidence>
<evidence type="ECO:0000256" key="1">
    <source>
        <dbReference type="ARBA" id="ARBA00009156"/>
    </source>
</evidence>
<sequence length="513" mass="56425">MYFIGLDIGTTGCKAAVFDETGACFGRCYEEFDIICRAPGWAEQSPAVMWDAVTHVLKESVAQAKAAGMRAEEVRALSTSVLGEEVMPVDGDYRPLRDAILGMDYRADEETKLLTGAVPAQRIYDITGFPPHPMGSLPTILWMRRHEPELIPRTYKYVTFTEYVMKRLGAREGVVDHPQAGRTMAFDIERKCWSDELLRAAGLDRSLFCETAEPGRVVGNLSQEAAAELGLTEAVALVAGGQDQTCAALGAGLIDESIGMDSHGTIEGIGVMSSKKITDERALAAGVSCYAYTIPGRYFLMSSSQVGGLLLKWFKNNFSLAEEQEARRTGRNVYDVMTERAPEGPSGVMVLPHFIGSGPPWNDLDSRGAIVGLTIDSTRHDVVKAIMDSLTYEFKINMLYYEDMGFRFKDIRVVGGASKSPRWMQLKADILNRPVSTLREKDAACLGAAMIAMCSMGAYPSCEQAVRACVKVDRVYRPDPAWTGAYEAAYRKYTHLYDSLKEFNHIKIPGGTV</sequence>
<evidence type="ECO:0000313" key="8">
    <source>
        <dbReference type="Proteomes" id="UP000276301"/>
    </source>
</evidence>
<gene>
    <name evidence="7" type="ORF">D4A47_09020</name>
</gene>
<dbReference type="SUPFAM" id="SSF53067">
    <property type="entry name" value="Actin-like ATPase domain"/>
    <property type="match status" value="2"/>
</dbReference>
<dbReference type="InterPro" id="IPR000577">
    <property type="entry name" value="Carb_kinase_FGGY"/>
</dbReference>
<evidence type="ECO:0008006" key="9">
    <source>
        <dbReference type="Google" id="ProtNLM"/>
    </source>
</evidence>
<dbReference type="AlphaFoldDB" id="A0A498CL18"/>
<keyword evidence="8" id="KW-1185">Reference proteome</keyword>
<dbReference type="InterPro" id="IPR018485">
    <property type="entry name" value="FGGY_C"/>
</dbReference>
<dbReference type="PROSITE" id="PS00445">
    <property type="entry name" value="FGGY_KINASES_2"/>
    <property type="match status" value="1"/>
</dbReference>
<dbReference type="GO" id="GO:0005975">
    <property type="term" value="P:carbohydrate metabolic process"/>
    <property type="evidence" value="ECO:0007669"/>
    <property type="project" value="InterPro"/>
</dbReference>
<accession>A0A498CL18</accession>
<evidence type="ECO:0000256" key="3">
    <source>
        <dbReference type="ARBA" id="ARBA00022777"/>
    </source>
</evidence>
<keyword evidence="3 4" id="KW-0418">Kinase</keyword>
<dbReference type="Gene3D" id="3.30.420.40">
    <property type="match status" value="2"/>
</dbReference>
<dbReference type="EMBL" id="RCHT01000015">
    <property type="protein sequence ID" value="RLL10240.1"/>
    <property type="molecule type" value="Genomic_DNA"/>
</dbReference>
<dbReference type="RefSeq" id="WP_121587032.1">
    <property type="nucleotide sequence ID" value="NZ_DBFNND010000417.1"/>
</dbReference>
<evidence type="ECO:0000259" key="6">
    <source>
        <dbReference type="Pfam" id="PF02782"/>
    </source>
</evidence>
<keyword evidence="2 4" id="KW-0808">Transferase</keyword>
<dbReference type="PANTHER" id="PTHR43095:SF2">
    <property type="entry name" value="GLUCONOKINASE"/>
    <property type="match status" value="1"/>
</dbReference>
<dbReference type="CDD" id="cd07773">
    <property type="entry name" value="ASKHA_NBD_FGGY_FK"/>
    <property type="match status" value="1"/>
</dbReference>
<evidence type="ECO:0000313" key="7">
    <source>
        <dbReference type="EMBL" id="RLL10240.1"/>
    </source>
</evidence>
<evidence type="ECO:0000259" key="5">
    <source>
        <dbReference type="Pfam" id="PF00370"/>
    </source>
</evidence>
<feature type="domain" description="Carbohydrate kinase FGGY N-terminal" evidence="5">
    <location>
        <begin position="2"/>
        <end position="250"/>
    </location>
</feature>
<dbReference type="PIRSF" id="PIRSF000538">
    <property type="entry name" value="GlpK"/>
    <property type="match status" value="1"/>
</dbReference>
<comment type="caution">
    <text evidence="7">The sequence shown here is derived from an EMBL/GenBank/DDBJ whole genome shotgun (WGS) entry which is preliminary data.</text>
</comment>
<feature type="domain" description="Carbohydrate kinase FGGY C-terminal" evidence="6">
    <location>
        <begin position="262"/>
        <end position="455"/>
    </location>
</feature>
<organism evidence="7 8">
    <name type="scientific">Anaerotruncus massiliensis</name>
    <name type="common">ex Liu et al. 2021</name>
    <dbReference type="NCBI Taxonomy" id="2321404"/>
    <lineage>
        <taxon>Bacteria</taxon>
        <taxon>Bacillati</taxon>
        <taxon>Bacillota</taxon>
        <taxon>Clostridia</taxon>
        <taxon>Eubacteriales</taxon>
        <taxon>Oscillospiraceae</taxon>
        <taxon>Anaerotruncus</taxon>
    </lineage>
</organism>
<dbReference type="Proteomes" id="UP000276301">
    <property type="component" value="Unassembled WGS sequence"/>
</dbReference>
<dbReference type="InterPro" id="IPR018484">
    <property type="entry name" value="FGGY_N"/>
</dbReference>
<protein>
    <recommendedName>
        <fullName evidence="9">Carbohydrate kinase</fullName>
    </recommendedName>
</protein>
<dbReference type="InterPro" id="IPR018483">
    <property type="entry name" value="Carb_kinase_FGGY_CS"/>
</dbReference>
<dbReference type="PANTHER" id="PTHR43095">
    <property type="entry name" value="SUGAR KINASE"/>
    <property type="match status" value="1"/>
</dbReference>
<reference evidence="7 8" key="1">
    <citation type="submission" date="2018-10" db="EMBL/GenBank/DDBJ databases">
        <title>Anaerotruncus faecis sp. nov., isolated from human feces.</title>
        <authorList>
            <person name="Wang Y.-J."/>
        </authorList>
    </citation>
    <scope>NUCLEOTIDE SEQUENCE [LARGE SCALE GENOMIC DNA]</scope>
    <source>
        <strain evidence="7 8">22A2-44</strain>
    </source>
</reference>
<dbReference type="InterPro" id="IPR043129">
    <property type="entry name" value="ATPase_NBD"/>
</dbReference>
<dbReference type="GO" id="GO:0016773">
    <property type="term" value="F:phosphotransferase activity, alcohol group as acceptor"/>
    <property type="evidence" value="ECO:0007669"/>
    <property type="project" value="InterPro"/>
</dbReference>
<dbReference type="InterPro" id="IPR050406">
    <property type="entry name" value="FGGY_Carb_Kinase"/>
</dbReference>
<name>A0A498CL18_9FIRM</name>
<proteinExistence type="inferred from homology"/>
<dbReference type="Pfam" id="PF02782">
    <property type="entry name" value="FGGY_C"/>
    <property type="match status" value="1"/>
</dbReference>